<evidence type="ECO:0000256" key="2">
    <source>
        <dbReference type="ARBA" id="ARBA00011900"/>
    </source>
</evidence>
<dbReference type="GO" id="GO:0006298">
    <property type="term" value="P:mismatch repair"/>
    <property type="evidence" value="ECO:0007669"/>
    <property type="project" value="TreeGrafter"/>
</dbReference>
<keyword evidence="3" id="KW-0489">Methyltransferase</keyword>
<dbReference type="InterPro" id="IPR029063">
    <property type="entry name" value="SAM-dependent_MTases_sf"/>
</dbReference>
<accession>A0A1F6E7S6</accession>
<dbReference type="GO" id="GO:0032259">
    <property type="term" value="P:methylation"/>
    <property type="evidence" value="ECO:0007669"/>
    <property type="project" value="UniProtKB-KW"/>
</dbReference>
<sequence>MKHCSPLRYPGGKSFLATEFERILDSIALNKPTYVEPYAGGAGAALTLLFADKVERIVINDRDDAIYSFWKAVTENADSFVRKIYSTPVTVDEWEKQREIYLDVGAETFKRGFATFFLNRTNVSGVMNAWPIGGIDQEGNYKIDARFNKKGLAARVRKIGKYADRIEVRNEDGIELAESYLGQSNTFIYLDPPYFQKGACLYMNSYKKDDHAELAKTLNDHADANWILTYDDVPEIVKLYGDRKGIKRFSLSYRVNTVRKAQELMISSDPISSSLAFVTGLR</sequence>
<dbReference type="GO" id="GO:1904047">
    <property type="term" value="F:S-adenosyl-L-methionine binding"/>
    <property type="evidence" value="ECO:0007669"/>
    <property type="project" value="TreeGrafter"/>
</dbReference>
<evidence type="ECO:0000313" key="7">
    <source>
        <dbReference type="EMBL" id="OGG69764.1"/>
    </source>
</evidence>
<keyword evidence="4" id="KW-0808">Transferase</keyword>
<dbReference type="PRINTS" id="PR00505">
    <property type="entry name" value="D12N6MTFRASE"/>
</dbReference>
<comment type="catalytic activity">
    <reaction evidence="6">
        <text>a 2'-deoxyadenosine in DNA + S-adenosyl-L-methionine = an N(6)-methyl-2'-deoxyadenosine in DNA + S-adenosyl-L-homocysteine + H(+)</text>
        <dbReference type="Rhea" id="RHEA:15197"/>
        <dbReference type="Rhea" id="RHEA-COMP:12418"/>
        <dbReference type="Rhea" id="RHEA-COMP:12419"/>
        <dbReference type="ChEBI" id="CHEBI:15378"/>
        <dbReference type="ChEBI" id="CHEBI:57856"/>
        <dbReference type="ChEBI" id="CHEBI:59789"/>
        <dbReference type="ChEBI" id="CHEBI:90615"/>
        <dbReference type="ChEBI" id="CHEBI:90616"/>
        <dbReference type="EC" id="2.1.1.72"/>
    </reaction>
</comment>
<dbReference type="SUPFAM" id="SSF53335">
    <property type="entry name" value="S-adenosyl-L-methionine-dependent methyltransferases"/>
    <property type="match status" value="1"/>
</dbReference>
<dbReference type="EMBL" id="MFLL01000009">
    <property type="protein sequence ID" value="OGG69764.1"/>
    <property type="molecule type" value="Genomic_DNA"/>
</dbReference>
<reference evidence="7 8" key="1">
    <citation type="journal article" date="2016" name="Nat. Commun.">
        <title>Thousands of microbial genomes shed light on interconnected biogeochemical processes in an aquifer system.</title>
        <authorList>
            <person name="Anantharaman K."/>
            <person name="Brown C.T."/>
            <person name="Hug L.A."/>
            <person name="Sharon I."/>
            <person name="Castelle C.J."/>
            <person name="Probst A.J."/>
            <person name="Thomas B.C."/>
            <person name="Singh A."/>
            <person name="Wilkins M.J."/>
            <person name="Karaoz U."/>
            <person name="Brodie E.L."/>
            <person name="Williams K.H."/>
            <person name="Hubbard S.S."/>
            <person name="Banfield J.F."/>
        </authorList>
    </citation>
    <scope>NUCLEOTIDE SEQUENCE [LARGE SCALE GENOMIC DNA]</scope>
</reference>
<dbReference type="PANTHER" id="PTHR30481:SF2">
    <property type="entry name" value="SITE-SPECIFIC DNA-METHYLTRANSFERASE (ADENINE-SPECIFIC)"/>
    <property type="match status" value="1"/>
</dbReference>
<evidence type="ECO:0000313" key="8">
    <source>
        <dbReference type="Proteomes" id="UP000176914"/>
    </source>
</evidence>
<evidence type="ECO:0000256" key="4">
    <source>
        <dbReference type="ARBA" id="ARBA00022679"/>
    </source>
</evidence>
<evidence type="ECO:0000256" key="6">
    <source>
        <dbReference type="ARBA" id="ARBA00047942"/>
    </source>
</evidence>
<dbReference type="PIRSF" id="PIRSF000398">
    <property type="entry name" value="M_m6A_EcoRV"/>
    <property type="match status" value="1"/>
</dbReference>
<dbReference type="InterPro" id="IPR012263">
    <property type="entry name" value="M_m6A_EcoRV"/>
</dbReference>
<evidence type="ECO:0000256" key="5">
    <source>
        <dbReference type="ARBA" id="ARBA00022691"/>
    </source>
</evidence>
<comment type="similarity">
    <text evidence="1">Belongs to the N(4)/N(6)-methyltransferase family.</text>
</comment>
<dbReference type="AlphaFoldDB" id="A0A1F6E7S6"/>
<evidence type="ECO:0000256" key="1">
    <source>
        <dbReference type="ARBA" id="ARBA00006594"/>
    </source>
</evidence>
<dbReference type="PANTHER" id="PTHR30481">
    <property type="entry name" value="DNA ADENINE METHYLASE"/>
    <property type="match status" value="1"/>
</dbReference>
<gene>
    <name evidence="7" type="ORF">A3C20_00150</name>
</gene>
<name>A0A1F6E7S6_9BACT</name>
<dbReference type="InterPro" id="IPR012327">
    <property type="entry name" value="MeTrfase_D12"/>
</dbReference>
<dbReference type="Pfam" id="PF02086">
    <property type="entry name" value="MethyltransfD12"/>
    <property type="match status" value="1"/>
</dbReference>
<protein>
    <recommendedName>
        <fullName evidence="2">site-specific DNA-methyltransferase (adenine-specific)</fullName>
        <ecNumber evidence="2">2.1.1.72</ecNumber>
    </recommendedName>
</protein>
<evidence type="ECO:0000256" key="3">
    <source>
        <dbReference type="ARBA" id="ARBA00022603"/>
    </source>
</evidence>
<comment type="caution">
    <text evidence="7">The sequence shown here is derived from an EMBL/GenBank/DDBJ whole genome shotgun (WGS) entry which is preliminary data.</text>
</comment>
<dbReference type="Proteomes" id="UP000176914">
    <property type="component" value="Unassembled WGS sequence"/>
</dbReference>
<proteinExistence type="inferred from homology"/>
<dbReference type="EC" id="2.1.1.72" evidence="2"/>
<dbReference type="Gene3D" id="1.10.1020.10">
    <property type="entry name" value="Adenine-specific Methyltransferase, Domain 2"/>
    <property type="match status" value="1"/>
</dbReference>
<dbReference type="Gene3D" id="3.40.50.150">
    <property type="entry name" value="Vaccinia Virus protein VP39"/>
    <property type="match status" value="1"/>
</dbReference>
<organism evidence="7 8">
    <name type="scientific">Candidatus Kaiserbacteria bacterium RIFCSPHIGHO2_02_FULL_55_25</name>
    <dbReference type="NCBI Taxonomy" id="1798498"/>
    <lineage>
        <taxon>Bacteria</taxon>
        <taxon>Candidatus Kaiseribacteriota</taxon>
    </lineage>
</organism>
<dbReference type="InterPro" id="IPR023095">
    <property type="entry name" value="Ade_MeTrfase_dom_2"/>
</dbReference>
<dbReference type="GO" id="GO:0009307">
    <property type="term" value="P:DNA restriction-modification system"/>
    <property type="evidence" value="ECO:0007669"/>
    <property type="project" value="InterPro"/>
</dbReference>
<keyword evidence="5" id="KW-0949">S-adenosyl-L-methionine</keyword>
<dbReference type="GO" id="GO:0043565">
    <property type="term" value="F:sequence-specific DNA binding"/>
    <property type="evidence" value="ECO:0007669"/>
    <property type="project" value="TreeGrafter"/>
</dbReference>
<dbReference type="GO" id="GO:0009007">
    <property type="term" value="F:site-specific DNA-methyltransferase (adenine-specific) activity"/>
    <property type="evidence" value="ECO:0007669"/>
    <property type="project" value="UniProtKB-EC"/>
</dbReference>